<keyword evidence="1" id="KW-0812">Transmembrane</keyword>
<evidence type="ECO:0000256" key="1">
    <source>
        <dbReference type="SAM" id="Phobius"/>
    </source>
</evidence>
<feature type="transmembrane region" description="Helical" evidence="1">
    <location>
        <begin position="41"/>
        <end position="62"/>
    </location>
</feature>
<keyword evidence="3" id="KW-1185">Reference proteome</keyword>
<dbReference type="Proteomes" id="UP000031129">
    <property type="component" value="Chromosome"/>
</dbReference>
<dbReference type="OrthoDB" id="400956at2"/>
<keyword evidence="1" id="KW-0472">Membrane</keyword>
<gene>
    <name evidence="2" type="ORF">MYF_01170</name>
</gene>
<dbReference type="RefSeq" id="WP_039387544.1">
    <property type="nucleotide sequence ID" value="NZ_CP007585.1"/>
</dbReference>
<evidence type="ECO:0000313" key="3">
    <source>
        <dbReference type="Proteomes" id="UP000031129"/>
    </source>
</evidence>
<dbReference type="AlphaFoldDB" id="A0A0A8E6Z3"/>
<accession>A0A0A8E6Z3</accession>
<proteinExistence type="predicted"/>
<sequence length="316" mass="35667">MPYLDKQRKDGLLQSDAFYNELFLGLFGFGFWYLGRVSLAIIRFTFTIVGLLMIFIPQMMYLGSTAQDEIKNDVYILTIVGGVILAVSLLWNIITTIMIFTADMRDDRGGKILHWGTEIEDNPDLEDAFDIPVEEEESTPVLAMETESVIEETEALDLQVESLEPESLEPEPVTEPVYFEPVKPVFEPEFVTDPVVAEPVFGTQPVKPVAEPPVAEPVVKPVFEPVAEPVKPVAEPVVKPVFEVEENFDIARQIEMINTEQVQISQLQTVQKAEIPVDFSALKHIHHTTFTIQEIESGIVDEHFEIRGQHDISCHK</sequence>
<name>A0A0A8E6Z3_MESFC</name>
<reference evidence="2 3" key="1">
    <citation type="journal article" date="2015" name="Genome Announc.">
        <title>Complete Genome Sequence of Mycoplasma flocculare Strain Ms42T (ATCC 27399T).</title>
        <authorList>
            <person name="Calcutt M.J."/>
            <person name="Foecking M.F."/>
            <person name="Heidari M.B."/>
            <person name="McIntosh M.A."/>
        </authorList>
    </citation>
    <scope>NUCLEOTIDE SEQUENCE [LARGE SCALE GENOMIC DNA]</scope>
    <source>
        <strain evidence="3">ATCC 27399</strain>
    </source>
</reference>
<dbReference type="STRING" id="743971.MYF_01170"/>
<dbReference type="EMBL" id="CP007585">
    <property type="protein sequence ID" value="AJC49778.1"/>
    <property type="molecule type" value="Genomic_DNA"/>
</dbReference>
<feature type="transmembrane region" description="Helical" evidence="1">
    <location>
        <begin position="74"/>
        <end position="101"/>
    </location>
</feature>
<dbReference type="HOGENOM" id="CLU_1072903_0_0_14"/>
<keyword evidence="1" id="KW-1133">Transmembrane helix</keyword>
<feature type="transmembrane region" description="Helical" evidence="1">
    <location>
        <begin position="17"/>
        <end position="34"/>
    </location>
</feature>
<protein>
    <submittedName>
        <fullName evidence="2">Uncharacterized protein</fullName>
    </submittedName>
</protein>
<organism evidence="2 3">
    <name type="scientific">Mesomycoplasma flocculare ATCC 27399</name>
    <dbReference type="NCBI Taxonomy" id="743971"/>
    <lineage>
        <taxon>Bacteria</taxon>
        <taxon>Bacillati</taxon>
        <taxon>Mycoplasmatota</taxon>
        <taxon>Mycoplasmoidales</taxon>
        <taxon>Metamycoplasmataceae</taxon>
        <taxon>Mesomycoplasma</taxon>
    </lineage>
</organism>
<dbReference type="KEGG" id="mfq:MYF_01170"/>
<evidence type="ECO:0000313" key="2">
    <source>
        <dbReference type="EMBL" id="AJC49778.1"/>
    </source>
</evidence>